<dbReference type="Proteomes" id="UP001295423">
    <property type="component" value="Unassembled WGS sequence"/>
</dbReference>
<comment type="caution">
    <text evidence="1">The sequence shown here is derived from an EMBL/GenBank/DDBJ whole genome shotgun (WGS) entry which is preliminary data.</text>
</comment>
<evidence type="ECO:0000313" key="1">
    <source>
        <dbReference type="EMBL" id="CAJ1943980.1"/>
    </source>
</evidence>
<evidence type="ECO:0000313" key="2">
    <source>
        <dbReference type="Proteomes" id="UP001295423"/>
    </source>
</evidence>
<proteinExistence type="predicted"/>
<name>A0AAD2CRD7_9STRA</name>
<dbReference type="EMBL" id="CAKOGP040001177">
    <property type="protein sequence ID" value="CAJ1943980.1"/>
    <property type="molecule type" value="Genomic_DNA"/>
</dbReference>
<gene>
    <name evidence="1" type="ORF">CYCCA115_LOCUS8683</name>
</gene>
<accession>A0AAD2CRD7</accession>
<sequence>MEHFKIVMDDKSTKVGGQQRLTTPDGFVLPLDISNGLPYLRMRPPTDRELSNPNIPHVVLTYDTDWNSCVLDHLVNDMEKWANSVPNCNPEDEQRLFDLVGVLKNNNAVTSFKDSKLDETTDFFENFNCVLPTDELYKQHH</sequence>
<organism evidence="1 2">
    <name type="scientific">Cylindrotheca closterium</name>
    <dbReference type="NCBI Taxonomy" id="2856"/>
    <lineage>
        <taxon>Eukaryota</taxon>
        <taxon>Sar</taxon>
        <taxon>Stramenopiles</taxon>
        <taxon>Ochrophyta</taxon>
        <taxon>Bacillariophyta</taxon>
        <taxon>Bacillariophyceae</taxon>
        <taxon>Bacillariophycidae</taxon>
        <taxon>Bacillariales</taxon>
        <taxon>Bacillariaceae</taxon>
        <taxon>Cylindrotheca</taxon>
    </lineage>
</organism>
<keyword evidence="2" id="KW-1185">Reference proteome</keyword>
<reference evidence="1" key="1">
    <citation type="submission" date="2023-08" db="EMBL/GenBank/DDBJ databases">
        <authorList>
            <person name="Audoor S."/>
            <person name="Bilcke G."/>
        </authorList>
    </citation>
    <scope>NUCLEOTIDE SEQUENCE</scope>
</reference>
<protein>
    <submittedName>
        <fullName evidence="1">Uncharacterized protein</fullName>
    </submittedName>
</protein>
<dbReference type="AlphaFoldDB" id="A0AAD2CRD7"/>